<keyword evidence="3" id="KW-1185">Reference proteome</keyword>
<evidence type="ECO:0000256" key="1">
    <source>
        <dbReference type="ARBA" id="ARBA00023268"/>
    </source>
</evidence>
<dbReference type="GeneID" id="113115458"/>
<dbReference type="SUPFAM" id="SSF56672">
    <property type="entry name" value="DNA/RNA polymerases"/>
    <property type="match status" value="1"/>
</dbReference>
<dbReference type="PANTHER" id="PTHR37984:SF5">
    <property type="entry name" value="PROTEIN NYNRIN-LIKE"/>
    <property type="match status" value="1"/>
</dbReference>
<dbReference type="PANTHER" id="PTHR37984">
    <property type="entry name" value="PROTEIN CBG26694"/>
    <property type="match status" value="1"/>
</dbReference>
<evidence type="ECO:0000313" key="3">
    <source>
        <dbReference type="Proteomes" id="UP000515129"/>
    </source>
</evidence>
<organism evidence="3 4">
    <name type="scientific">Carassius auratus</name>
    <name type="common">Goldfish</name>
    <dbReference type="NCBI Taxonomy" id="7957"/>
    <lineage>
        <taxon>Eukaryota</taxon>
        <taxon>Metazoa</taxon>
        <taxon>Chordata</taxon>
        <taxon>Craniata</taxon>
        <taxon>Vertebrata</taxon>
        <taxon>Euteleostomi</taxon>
        <taxon>Actinopterygii</taxon>
        <taxon>Neopterygii</taxon>
        <taxon>Teleostei</taxon>
        <taxon>Ostariophysi</taxon>
        <taxon>Cypriniformes</taxon>
        <taxon>Cyprinidae</taxon>
        <taxon>Cyprininae</taxon>
        <taxon>Carassius</taxon>
    </lineage>
</organism>
<dbReference type="GO" id="GO:0015074">
    <property type="term" value="P:DNA integration"/>
    <property type="evidence" value="ECO:0007669"/>
    <property type="project" value="InterPro"/>
</dbReference>
<dbReference type="SUPFAM" id="SSF53098">
    <property type="entry name" value="Ribonuclease H-like"/>
    <property type="match status" value="1"/>
</dbReference>
<dbReference type="FunFam" id="3.30.70.270:FF:000020">
    <property type="entry name" value="Transposon Tf2-6 polyprotein-like Protein"/>
    <property type="match status" value="1"/>
</dbReference>
<evidence type="ECO:0000259" key="2">
    <source>
        <dbReference type="PROSITE" id="PS50994"/>
    </source>
</evidence>
<dbReference type="Proteomes" id="UP000515129">
    <property type="component" value="Chromosome 15"/>
</dbReference>
<accession>A0A6P6R1S9</accession>
<name>A0A6P6R1S9_CARAU</name>
<dbReference type="InterPro" id="IPR036397">
    <property type="entry name" value="RNaseH_sf"/>
</dbReference>
<proteinExistence type="predicted"/>
<dbReference type="Gene3D" id="3.10.20.370">
    <property type="match status" value="1"/>
</dbReference>
<dbReference type="Gene3D" id="3.30.420.10">
    <property type="entry name" value="Ribonuclease H-like superfamily/Ribonuclease H"/>
    <property type="match status" value="1"/>
</dbReference>
<dbReference type="InterPro" id="IPR041577">
    <property type="entry name" value="RT_RNaseH_2"/>
</dbReference>
<dbReference type="KEGG" id="caua:113115458"/>
<dbReference type="RefSeq" id="XP_026138825.1">
    <property type="nucleotide sequence ID" value="XM_026283040.1"/>
</dbReference>
<dbReference type="GO" id="GO:0003676">
    <property type="term" value="F:nucleic acid binding"/>
    <property type="evidence" value="ECO:0007669"/>
    <property type="project" value="InterPro"/>
</dbReference>
<dbReference type="Pfam" id="PF17919">
    <property type="entry name" value="RT_RNaseH_2"/>
    <property type="match status" value="1"/>
</dbReference>
<dbReference type="InterPro" id="IPR043128">
    <property type="entry name" value="Rev_trsase/Diguanyl_cyclase"/>
</dbReference>
<dbReference type="OrthoDB" id="441285at2759"/>
<feature type="domain" description="Integrase catalytic" evidence="2">
    <location>
        <begin position="374"/>
        <end position="438"/>
    </location>
</feature>
<dbReference type="InterPro" id="IPR043502">
    <property type="entry name" value="DNA/RNA_pol_sf"/>
</dbReference>
<dbReference type="InterPro" id="IPR050951">
    <property type="entry name" value="Retrovirus_Pol_polyprotein"/>
</dbReference>
<dbReference type="InterPro" id="IPR012337">
    <property type="entry name" value="RNaseH-like_sf"/>
</dbReference>
<protein>
    <submittedName>
        <fullName evidence="4">Uncharacterized protein LOC113115458 isoform X1</fullName>
    </submittedName>
</protein>
<evidence type="ECO:0000313" key="4">
    <source>
        <dbReference type="RefSeq" id="XP_026138825.1"/>
    </source>
</evidence>
<gene>
    <name evidence="4" type="primary">LOC113115458</name>
</gene>
<reference evidence="4" key="1">
    <citation type="submission" date="2025-08" db="UniProtKB">
        <authorList>
            <consortium name="RefSeq"/>
        </authorList>
    </citation>
    <scope>IDENTIFICATION</scope>
    <source>
        <strain evidence="4">Wakin</strain>
        <tissue evidence="4">Muscle</tissue>
    </source>
</reference>
<dbReference type="Gene3D" id="3.30.70.270">
    <property type="match status" value="1"/>
</dbReference>
<dbReference type="PROSITE" id="PS50994">
    <property type="entry name" value="INTEGRASE"/>
    <property type="match status" value="1"/>
</dbReference>
<dbReference type="InterPro" id="IPR001584">
    <property type="entry name" value="Integrase_cat-core"/>
</dbReference>
<keyword evidence="1" id="KW-0511">Multifunctional enzyme</keyword>
<dbReference type="CDD" id="cd09274">
    <property type="entry name" value="RNase_HI_RT_Ty3"/>
    <property type="match status" value="1"/>
</dbReference>
<sequence>MPLPAAEVIFLGHQVSAQGIATDPGKIEAVKEWKVPNTVKELRSFLGFCSYYRKFIEGFSRIAGPLHDLVSLCISQFGQEKKNFCALWSSECQSAFELLKEKLTTAPVLGYADFSLPFILETDVSHEGLGAILYQEQGGCKRVIAFASRRLRKAEINDRYYSSMKLELLALKWAISEKFRGYLLGSKFMVITDNNPLCHLKTAKLGAVEQRWVAQLSVFDFEVKNRPGRHNTAADALSRQPLAGEPTTPDEYDDCVAICNIISKGTFLEPDLVIASERCYRVRQIRAWESGGEADNDNQGSIPTLPSYTTAELADFQKNDPTISSVRPFWERRRQPSHCERSHLSKSTFSLIKQWKSICERDGLLYRVVNDQRTAPYRPQGNAQCERFNRTLHDLLRTLPTEKKRRWPEHLAELVYAYNVTPHATTGYSPYYLLFGVHPHLPIDALLGHEQPVDRKQDWLVIHQERLREAHEQARKYAEHKAAERLAPLNEKVYCPIINVGQQVYLRHRPLGRNKIQDSWGPTVYKVLDVQGTTYTVEPLEGGPIKRLHRADLRPCVNSVPELDFTENYHPKTQQERTAESEQVEVQSDPDFVVLEEVTYPSMQERKAIGSSSAEGEVLVGQPKIILEDTDPRYTEPEQFMPDTSATLSVEETLLKKPVPTPRRTKRANAGVHSKPFNEPKSACNTVSLSPEVFSQVLASLGSVFFREAVKEVKKCI</sequence>
<dbReference type="AlphaFoldDB" id="A0A6P6R1S9"/>
<dbReference type="FunFam" id="3.10.20.370:FF:000001">
    <property type="entry name" value="Retrovirus-related Pol polyprotein from transposon 17.6-like protein"/>
    <property type="match status" value="1"/>
</dbReference>